<proteinExistence type="predicted"/>
<dbReference type="Pfam" id="PF01738">
    <property type="entry name" value="DLH"/>
    <property type="match status" value="1"/>
</dbReference>
<dbReference type="Proteomes" id="UP000285326">
    <property type="component" value="Unassembled WGS sequence"/>
</dbReference>
<dbReference type="Gene3D" id="3.40.50.1820">
    <property type="entry name" value="alpha/beta hydrolase"/>
    <property type="match status" value="1"/>
</dbReference>
<keyword evidence="2" id="KW-0378">Hydrolase</keyword>
<feature type="domain" description="Dienelactone hydrolase" evidence="1">
    <location>
        <begin position="30"/>
        <end position="251"/>
    </location>
</feature>
<gene>
    <name evidence="2" type="ORF">GcM1_159011</name>
</gene>
<accession>A0A420J9P5</accession>
<dbReference type="AlphaFoldDB" id="A0A420J9P5"/>
<organism evidence="2 3">
    <name type="scientific">Golovinomyces cichoracearum</name>
    <dbReference type="NCBI Taxonomy" id="62708"/>
    <lineage>
        <taxon>Eukaryota</taxon>
        <taxon>Fungi</taxon>
        <taxon>Dikarya</taxon>
        <taxon>Ascomycota</taxon>
        <taxon>Pezizomycotina</taxon>
        <taxon>Leotiomycetes</taxon>
        <taxon>Erysiphales</taxon>
        <taxon>Erysiphaceae</taxon>
        <taxon>Golovinomyces</taxon>
    </lineage>
</organism>
<evidence type="ECO:0000313" key="2">
    <source>
        <dbReference type="EMBL" id="RKF83462.1"/>
    </source>
</evidence>
<sequence length="252" mass="27850">MASNPASFCCVTGVKHEGDPQGKSFAFESIDAYLAEACGQNVHQNTAILYLPDVIGIWQNSKLMADQFAANGYTTLMIDLFNKDPIPLNRKSGFDFRAWHDKGSSGDNPHTPEFVDPIVEKSIAYLKERGFTKIGAVGYCFGAKYVARFLASGKGLDVGYVAHPSFVSEEELANIKGPMSISAAEIDEIFPADLRRKSEEILIQTGQPFQINLFGSVSHGFAVKCDPSKKIERFSKEQAFMQAVLWMNEYLL</sequence>
<dbReference type="GO" id="GO:0016787">
    <property type="term" value="F:hydrolase activity"/>
    <property type="evidence" value="ECO:0007669"/>
    <property type="project" value="UniProtKB-KW"/>
</dbReference>
<dbReference type="PANTHER" id="PTHR17630:SF44">
    <property type="entry name" value="PROTEIN AIM2"/>
    <property type="match status" value="1"/>
</dbReference>
<dbReference type="SUPFAM" id="SSF53474">
    <property type="entry name" value="alpha/beta-Hydrolases"/>
    <property type="match status" value="1"/>
</dbReference>
<dbReference type="EMBL" id="MCBS01015930">
    <property type="protein sequence ID" value="RKF83462.1"/>
    <property type="molecule type" value="Genomic_DNA"/>
</dbReference>
<dbReference type="InterPro" id="IPR002925">
    <property type="entry name" value="Dienelactn_hydro"/>
</dbReference>
<evidence type="ECO:0000313" key="3">
    <source>
        <dbReference type="Proteomes" id="UP000285326"/>
    </source>
</evidence>
<dbReference type="InterPro" id="IPR029058">
    <property type="entry name" value="AB_hydrolase_fold"/>
</dbReference>
<name>A0A420J9P5_9PEZI</name>
<reference evidence="2 3" key="1">
    <citation type="journal article" date="2018" name="BMC Genomics">
        <title>Comparative genome analyses reveal sequence features reflecting distinct modes of host-adaptation between dicot and monocot powdery mildew.</title>
        <authorList>
            <person name="Wu Y."/>
            <person name="Ma X."/>
            <person name="Pan Z."/>
            <person name="Kale S.D."/>
            <person name="Song Y."/>
            <person name="King H."/>
            <person name="Zhang Q."/>
            <person name="Presley C."/>
            <person name="Deng X."/>
            <person name="Wei C.I."/>
            <person name="Xiao S."/>
        </authorList>
    </citation>
    <scope>NUCLEOTIDE SEQUENCE [LARGE SCALE GENOMIC DNA]</scope>
    <source>
        <strain evidence="2">UMSG1</strain>
    </source>
</reference>
<comment type="caution">
    <text evidence="2">The sequence shown here is derived from an EMBL/GenBank/DDBJ whole genome shotgun (WGS) entry which is preliminary data.</text>
</comment>
<protein>
    <submittedName>
        <fullName evidence="2">Hydrolase tropI</fullName>
    </submittedName>
</protein>
<evidence type="ECO:0000259" key="1">
    <source>
        <dbReference type="Pfam" id="PF01738"/>
    </source>
</evidence>
<dbReference type="PANTHER" id="PTHR17630">
    <property type="entry name" value="DIENELACTONE HYDROLASE"/>
    <property type="match status" value="1"/>
</dbReference>